<dbReference type="InterPro" id="IPR019734">
    <property type="entry name" value="TPR_rpt"/>
</dbReference>
<dbReference type="Proteomes" id="UP000593846">
    <property type="component" value="Chromosome"/>
</dbReference>
<proteinExistence type="predicted"/>
<dbReference type="AlphaFoldDB" id="A0A7U3NMR3"/>
<evidence type="ECO:0000313" key="4">
    <source>
        <dbReference type="EMBL" id="QOV21710.1"/>
    </source>
</evidence>
<dbReference type="PROSITE" id="PS50005">
    <property type="entry name" value="TPR"/>
    <property type="match status" value="2"/>
</dbReference>
<dbReference type="KEGG" id="aee:IM676_13330"/>
<dbReference type="RefSeq" id="WP_200987356.1">
    <property type="nucleotide sequence ID" value="NZ_CP063311.1"/>
</dbReference>
<accession>A0A7U3NMR3</accession>
<dbReference type="SMART" id="SM00028">
    <property type="entry name" value="TPR"/>
    <property type="match status" value="5"/>
</dbReference>
<name>A0A7U3NMR3_9CYAN</name>
<keyword evidence="1" id="KW-0677">Repeat</keyword>
<dbReference type="EMBL" id="CP063311">
    <property type="protein sequence ID" value="QOV21710.1"/>
    <property type="molecule type" value="Genomic_DNA"/>
</dbReference>
<dbReference type="SUPFAM" id="SSF48452">
    <property type="entry name" value="TPR-like"/>
    <property type="match status" value="1"/>
</dbReference>
<dbReference type="PANTHER" id="PTHR44858:SF1">
    <property type="entry name" value="UDP-N-ACETYLGLUCOSAMINE--PEPTIDE N-ACETYLGLUCOSAMINYLTRANSFERASE SPINDLY-RELATED"/>
    <property type="match status" value="1"/>
</dbReference>
<dbReference type="Pfam" id="PF13432">
    <property type="entry name" value="TPR_16"/>
    <property type="match status" value="1"/>
</dbReference>
<evidence type="ECO:0000256" key="2">
    <source>
        <dbReference type="ARBA" id="ARBA00022803"/>
    </source>
</evidence>
<keyword evidence="5" id="KW-1185">Reference proteome</keyword>
<feature type="repeat" description="TPR" evidence="3">
    <location>
        <begin position="112"/>
        <end position="145"/>
    </location>
</feature>
<evidence type="ECO:0000256" key="3">
    <source>
        <dbReference type="PROSITE-ProRule" id="PRU00339"/>
    </source>
</evidence>
<organism evidence="4 5">
    <name type="scientific">Anabaenopsis elenkinii CCIBt3563</name>
    <dbReference type="NCBI Taxonomy" id="2779889"/>
    <lineage>
        <taxon>Bacteria</taxon>
        <taxon>Bacillati</taxon>
        <taxon>Cyanobacteriota</taxon>
        <taxon>Cyanophyceae</taxon>
        <taxon>Nostocales</taxon>
        <taxon>Nodulariaceae</taxon>
        <taxon>Anabaenopsis</taxon>
    </lineage>
</organism>
<dbReference type="Gene3D" id="1.25.40.10">
    <property type="entry name" value="Tetratricopeptide repeat domain"/>
    <property type="match status" value="2"/>
</dbReference>
<gene>
    <name evidence="4" type="ORF">IM676_13330</name>
</gene>
<dbReference type="Pfam" id="PF13174">
    <property type="entry name" value="TPR_6"/>
    <property type="match status" value="1"/>
</dbReference>
<dbReference type="PROSITE" id="PS50293">
    <property type="entry name" value="TPR_REGION"/>
    <property type="match status" value="1"/>
</dbReference>
<dbReference type="Pfam" id="PF00515">
    <property type="entry name" value="TPR_1"/>
    <property type="match status" value="1"/>
</dbReference>
<evidence type="ECO:0000313" key="5">
    <source>
        <dbReference type="Proteomes" id="UP000593846"/>
    </source>
</evidence>
<reference evidence="5" key="1">
    <citation type="submission" date="2020-10" db="EMBL/GenBank/DDBJ databases">
        <title>Genome-based taxonomic classification of the species Anabaenopsis elenkinii.</title>
        <authorList>
            <person name="Delbaje E."/>
            <person name="Andreote A.P.D."/>
            <person name="Pellegrinetti T.A."/>
            <person name="Cruz R.B."/>
            <person name="Branco L.H.Z."/>
            <person name="Fiore M.F."/>
        </authorList>
    </citation>
    <scope>NUCLEOTIDE SEQUENCE [LARGE SCALE GENOMIC DNA]</scope>
    <source>
        <strain evidence="5">CCIBt3563</strain>
    </source>
</reference>
<dbReference type="InterPro" id="IPR050498">
    <property type="entry name" value="Ycf3"/>
</dbReference>
<sequence>MNKHSSLGSGIHRNHSKFKVINSTKNLRKQENKQKDIGASALGDDYLRAWAWSSAQQGDYTEAIALLTELIDRRPQNSIDYNNRGLIYFHSGEMPKALVDYNKALQLNPNLASAYNNRANYHAANEEFTAALADYDRAIDLNPSYVRAQINRGITLRDLKLYEEAIDNFEVAMVFGQLEGHIWAQRGRTYHIWGDWNCAIADYRRALAKLPGGDQKNDIFSCPLRVHIENWLKDLLSVENPH</sequence>
<keyword evidence="2 3" id="KW-0802">TPR repeat</keyword>
<feature type="repeat" description="TPR" evidence="3">
    <location>
        <begin position="78"/>
        <end position="111"/>
    </location>
</feature>
<dbReference type="InterPro" id="IPR011990">
    <property type="entry name" value="TPR-like_helical_dom_sf"/>
</dbReference>
<dbReference type="PANTHER" id="PTHR44858">
    <property type="entry name" value="TETRATRICOPEPTIDE REPEAT PROTEIN 6"/>
    <property type="match status" value="1"/>
</dbReference>
<protein>
    <submittedName>
        <fullName evidence="4">Tetratricopeptide repeat protein</fullName>
    </submittedName>
</protein>
<evidence type="ECO:0000256" key="1">
    <source>
        <dbReference type="ARBA" id="ARBA00022737"/>
    </source>
</evidence>